<name>A0A8K0XQE7_9AGAR</name>
<dbReference type="GO" id="GO:0004029">
    <property type="term" value="F:aldehyde dehydrogenase (NAD+) activity"/>
    <property type="evidence" value="ECO:0007669"/>
    <property type="project" value="TreeGrafter"/>
</dbReference>
<dbReference type="PANTHER" id="PTHR43570">
    <property type="entry name" value="ALDEHYDE DEHYDROGENASE"/>
    <property type="match status" value="1"/>
</dbReference>
<reference evidence="7" key="1">
    <citation type="journal article" date="2021" name="New Phytol.">
        <title>Evolutionary innovations through gain and loss of genes in the ectomycorrhizal Boletales.</title>
        <authorList>
            <person name="Wu G."/>
            <person name="Miyauchi S."/>
            <person name="Morin E."/>
            <person name="Kuo A."/>
            <person name="Drula E."/>
            <person name="Varga T."/>
            <person name="Kohler A."/>
            <person name="Feng B."/>
            <person name="Cao Y."/>
            <person name="Lipzen A."/>
            <person name="Daum C."/>
            <person name="Hundley H."/>
            <person name="Pangilinan J."/>
            <person name="Johnson J."/>
            <person name="Barry K."/>
            <person name="LaButti K."/>
            <person name="Ng V."/>
            <person name="Ahrendt S."/>
            <person name="Min B."/>
            <person name="Choi I.G."/>
            <person name="Park H."/>
            <person name="Plett J.M."/>
            <person name="Magnuson J."/>
            <person name="Spatafora J.W."/>
            <person name="Nagy L.G."/>
            <person name="Henrissat B."/>
            <person name="Grigoriev I.V."/>
            <person name="Yang Z.L."/>
            <person name="Xu J."/>
            <person name="Martin F.M."/>
        </authorList>
    </citation>
    <scope>NUCLEOTIDE SEQUENCE</scope>
    <source>
        <strain evidence="7">KKN 215</strain>
    </source>
</reference>
<accession>A0A8K0XQE7</accession>
<evidence type="ECO:0000259" key="6">
    <source>
        <dbReference type="Pfam" id="PF00171"/>
    </source>
</evidence>
<dbReference type="FunFam" id="3.40.605.10:FF:000004">
    <property type="entry name" value="Aldehyde dehydrogenase"/>
    <property type="match status" value="1"/>
</dbReference>
<feature type="active site" evidence="5">
    <location>
        <position position="252"/>
    </location>
</feature>
<evidence type="ECO:0000313" key="7">
    <source>
        <dbReference type="EMBL" id="KAH8101207.1"/>
    </source>
</evidence>
<dbReference type="GO" id="GO:0005737">
    <property type="term" value="C:cytoplasm"/>
    <property type="evidence" value="ECO:0007669"/>
    <property type="project" value="TreeGrafter"/>
</dbReference>
<dbReference type="InterPro" id="IPR012394">
    <property type="entry name" value="Aldehyde_DH_NAD(P)"/>
</dbReference>
<dbReference type="SUPFAM" id="SSF53720">
    <property type="entry name" value="ALDH-like"/>
    <property type="match status" value="1"/>
</dbReference>
<evidence type="ECO:0000256" key="4">
    <source>
        <dbReference type="PIRNR" id="PIRNR036492"/>
    </source>
</evidence>
<dbReference type="InterPro" id="IPR015590">
    <property type="entry name" value="Aldehyde_DH_dom"/>
</dbReference>
<feature type="domain" description="Aldehyde dehydrogenase" evidence="6">
    <location>
        <begin position="11"/>
        <end position="435"/>
    </location>
</feature>
<evidence type="ECO:0000256" key="2">
    <source>
        <dbReference type="ARBA" id="ARBA00023002"/>
    </source>
</evidence>
<feature type="active site" evidence="5">
    <location>
        <position position="218"/>
    </location>
</feature>
<gene>
    <name evidence="7" type="ORF">BXZ70DRAFT_934950</name>
</gene>
<evidence type="ECO:0000256" key="1">
    <source>
        <dbReference type="ARBA" id="ARBA00009986"/>
    </source>
</evidence>
<dbReference type="EMBL" id="JAEVFJ010000013">
    <property type="protein sequence ID" value="KAH8101207.1"/>
    <property type="molecule type" value="Genomic_DNA"/>
</dbReference>
<dbReference type="OrthoDB" id="440325at2759"/>
<dbReference type="Gene3D" id="3.40.605.10">
    <property type="entry name" value="Aldehyde Dehydrogenase, Chain A, domain 1"/>
    <property type="match status" value="1"/>
</dbReference>
<proteinExistence type="inferred from homology"/>
<dbReference type="Gene3D" id="3.40.309.10">
    <property type="entry name" value="Aldehyde Dehydrogenase, Chain A, domain 2"/>
    <property type="match status" value="1"/>
</dbReference>
<dbReference type="Pfam" id="PF00171">
    <property type="entry name" value="Aldedh"/>
    <property type="match status" value="1"/>
</dbReference>
<comment type="caution">
    <text evidence="7">The sequence shown here is derived from an EMBL/GenBank/DDBJ whole genome shotgun (WGS) entry which is preliminary data.</text>
</comment>
<comment type="similarity">
    <text evidence="1 4">Belongs to the aldehyde dehydrogenase family.</text>
</comment>
<keyword evidence="8" id="KW-1185">Reference proteome</keyword>
<keyword evidence="2 4" id="KW-0560">Oxidoreductase</keyword>
<dbReference type="Proteomes" id="UP000813824">
    <property type="component" value="Unassembled WGS sequence"/>
</dbReference>
<dbReference type="InterPro" id="IPR016161">
    <property type="entry name" value="Ald_DH/histidinol_DH"/>
</dbReference>
<dbReference type="InterPro" id="IPR016162">
    <property type="entry name" value="Ald_DH_N"/>
</dbReference>
<organism evidence="7 8">
    <name type="scientific">Cristinia sonorae</name>
    <dbReference type="NCBI Taxonomy" id="1940300"/>
    <lineage>
        <taxon>Eukaryota</taxon>
        <taxon>Fungi</taxon>
        <taxon>Dikarya</taxon>
        <taxon>Basidiomycota</taxon>
        <taxon>Agaricomycotina</taxon>
        <taxon>Agaricomycetes</taxon>
        <taxon>Agaricomycetidae</taxon>
        <taxon>Agaricales</taxon>
        <taxon>Pleurotineae</taxon>
        <taxon>Stephanosporaceae</taxon>
        <taxon>Cristinia</taxon>
    </lineage>
</organism>
<dbReference type="CDD" id="cd07135">
    <property type="entry name" value="ALDH_F14-YMR110C"/>
    <property type="match status" value="1"/>
</dbReference>
<keyword evidence="3" id="KW-0520">NAD</keyword>
<dbReference type="InterPro" id="IPR016163">
    <property type="entry name" value="Ald_DH_C"/>
</dbReference>
<protein>
    <recommendedName>
        <fullName evidence="4">Aldehyde dehydrogenase</fullName>
    </recommendedName>
</protein>
<dbReference type="PIRSF" id="PIRSF036492">
    <property type="entry name" value="ALDH"/>
    <property type="match status" value="1"/>
</dbReference>
<evidence type="ECO:0000256" key="5">
    <source>
        <dbReference type="PIRSR" id="PIRSR036492-1"/>
    </source>
</evidence>
<dbReference type="FunFam" id="3.40.309.10:FF:000025">
    <property type="entry name" value="Aldehyde dehydrogenase"/>
    <property type="match status" value="1"/>
</dbReference>
<evidence type="ECO:0000256" key="3">
    <source>
        <dbReference type="ARBA" id="ARBA00023027"/>
    </source>
</evidence>
<dbReference type="AlphaFoldDB" id="A0A8K0XQE7"/>
<evidence type="ECO:0000313" key="8">
    <source>
        <dbReference type="Proteomes" id="UP000813824"/>
    </source>
</evidence>
<sequence>MAEVGFTALEDIPKMREVLKHGFLSGKLRPVSARKEQILRLAYMIEDHADEFRHALALDLGRGPLEADFLDLQPTLHEVMEAYDHVEKWSKPEKPSFTLNWFAMSPVIRKEPKGTVLIISPFNFPMLLVLGPLAGALAAGCTALIKPSEQSPAVSELIAKLIPQYLDKDVCQVVLGGVPETTEVLELQWDHILYTGNGRVAKIILTAAAKHLTPVTTELGGKNPVVLDPKSDLKLAARRIAWGKFTNCGQICASPDYLLLPQAIEEEFTKELLDVLASFYPETPRKSSSYSRIITKQHTARIQRLITETKGKIIVGGESDVEERYIAPTIVKDVQPDDSLMEGEIFGPVLPIVSVKDVDEAINFINERDHPLVIYVFSQDEAFKAKVFDNTRSGAAISNETVIYHATTGLPFGGIGPSGSGATTGKYNFDMFTHSRASLNGRGWIDLILGGRYPPHTPAKSKKLALTMQRKLPSRPQALVAAGLGAATESTSNRWGLWLALAVVAAVVSGSMQLTSVRSWLAGMAK</sequence>
<dbReference type="GO" id="GO:0006081">
    <property type="term" value="P:aldehyde metabolic process"/>
    <property type="evidence" value="ECO:0007669"/>
    <property type="project" value="InterPro"/>
</dbReference>
<dbReference type="PANTHER" id="PTHR43570:SF16">
    <property type="entry name" value="ALDEHYDE DEHYDROGENASE TYPE III, ISOFORM Q"/>
    <property type="match status" value="1"/>
</dbReference>